<accession>A0A7U2F936</accession>
<name>A0A7U2F936_PHANO</name>
<evidence type="ECO:0000313" key="2">
    <source>
        <dbReference type="EMBL" id="QRC98765.1"/>
    </source>
</evidence>
<sequence length="76" mass="8324">MGASFSHTSSPGTISQRGMVTRGHDSEIDSLYGARVACAGVKACTESSLRRPVRCLSFSRFVLFSIYREHLFSPLP</sequence>
<feature type="compositionally biased region" description="Polar residues" evidence="1">
    <location>
        <begin position="1"/>
        <end position="18"/>
    </location>
</feature>
<dbReference type="Proteomes" id="UP000663193">
    <property type="component" value="Chromosome 9"/>
</dbReference>
<protein>
    <submittedName>
        <fullName evidence="2">Uncharacterized protein</fullName>
    </submittedName>
</protein>
<keyword evidence="3" id="KW-1185">Reference proteome</keyword>
<evidence type="ECO:0000256" key="1">
    <source>
        <dbReference type="SAM" id="MobiDB-lite"/>
    </source>
</evidence>
<dbReference type="EMBL" id="CP069031">
    <property type="protein sequence ID" value="QRC98765.1"/>
    <property type="molecule type" value="Genomic_DNA"/>
</dbReference>
<feature type="region of interest" description="Disordered" evidence="1">
    <location>
        <begin position="1"/>
        <end position="22"/>
    </location>
</feature>
<gene>
    <name evidence="2" type="ORF">JI435_061360</name>
</gene>
<organism evidence="2 3">
    <name type="scientific">Phaeosphaeria nodorum (strain SN15 / ATCC MYA-4574 / FGSC 10173)</name>
    <name type="common">Glume blotch fungus</name>
    <name type="synonym">Parastagonospora nodorum</name>
    <dbReference type="NCBI Taxonomy" id="321614"/>
    <lineage>
        <taxon>Eukaryota</taxon>
        <taxon>Fungi</taxon>
        <taxon>Dikarya</taxon>
        <taxon>Ascomycota</taxon>
        <taxon>Pezizomycotina</taxon>
        <taxon>Dothideomycetes</taxon>
        <taxon>Pleosporomycetidae</taxon>
        <taxon>Pleosporales</taxon>
        <taxon>Pleosporineae</taxon>
        <taxon>Phaeosphaeriaceae</taxon>
        <taxon>Parastagonospora</taxon>
    </lineage>
</organism>
<reference evidence="3" key="1">
    <citation type="journal article" date="2021" name="BMC Genomics">
        <title>Chromosome-level genome assembly and manually-curated proteome of model necrotroph Parastagonospora nodorum Sn15 reveals a genome-wide trove of candidate effector homologs, and redundancy of virulence-related functions within an accessory chromosome.</title>
        <authorList>
            <person name="Bertazzoni S."/>
            <person name="Jones D.A.B."/>
            <person name="Phan H.T."/>
            <person name="Tan K.-C."/>
            <person name="Hane J.K."/>
        </authorList>
    </citation>
    <scope>NUCLEOTIDE SEQUENCE [LARGE SCALE GENOMIC DNA]</scope>
    <source>
        <strain evidence="3">SN15 / ATCC MYA-4574 / FGSC 10173)</strain>
    </source>
</reference>
<proteinExistence type="predicted"/>
<dbReference type="AlphaFoldDB" id="A0A7U2F936"/>
<dbReference type="VEuPathDB" id="FungiDB:JI435_061360"/>
<evidence type="ECO:0000313" key="3">
    <source>
        <dbReference type="Proteomes" id="UP000663193"/>
    </source>
</evidence>